<keyword evidence="3" id="KW-0479">Metal-binding</keyword>
<dbReference type="GO" id="GO:0061630">
    <property type="term" value="F:ubiquitin protein ligase activity"/>
    <property type="evidence" value="ECO:0007669"/>
    <property type="project" value="TreeGrafter"/>
</dbReference>
<accession>A0A250X8I6</accession>
<evidence type="ECO:0000256" key="7">
    <source>
        <dbReference type="SAM" id="Phobius"/>
    </source>
</evidence>
<feature type="transmembrane region" description="Helical" evidence="7">
    <location>
        <begin position="315"/>
        <end position="337"/>
    </location>
</feature>
<keyword evidence="11" id="KW-1185">Reference proteome</keyword>
<dbReference type="GO" id="GO:0000139">
    <property type="term" value="C:Golgi membrane"/>
    <property type="evidence" value="ECO:0007669"/>
    <property type="project" value="TreeGrafter"/>
</dbReference>
<evidence type="ECO:0000256" key="1">
    <source>
        <dbReference type="ARBA" id="ARBA00004141"/>
    </source>
</evidence>
<feature type="transmembrane region" description="Helical" evidence="7">
    <location>
        <begin position="198"/>
        <end position="221"/>
    </location>
</feature>
<comment type="caution">
    <text evidence="10">The sequence shown here is derived from an EMBL/GenBank/DDBJ whole genome shotgun (WGS) entry which is preliminary data.</text>
</comment>
<dbReference type="PROSITE" id="PS50089">
    <property type="entry name" value="ZF_RING_2"/>
    <property type="match status" value="1"/>
</dbReference>
<organism evidence="10 11">
    <name type="scientific">Chlamydomonas eustigma</name>
    <dbReference type="NCBI Taxonomy" id="1157962"/>
    <lineage>
        <taxon>Eukaryota</taxon>
        <taxon>Viridiplantae</taxon>
        <taxon>Chlorophyta</taxon>
        <taxon>core chlorophytes</taxon>
        <taxon>Chlorophyceae</taxon>
        <taxon>CS clade</taxon>
        <taxon>Chlamydomonadales</taxon>
        <taxon>Chlamydomonadaceae</taxon>
        <taxon>Chlamydomonas</taxon>
    </lineage>
</organism>
<keyword evidence="4 7" id="KW-1133">Transmembrane helix</keyword>
<evidence type="ECO:0000313" key="10">
    <source>
        <dbReference type="EMBL" id="GAX79202.1"/>
    </source>
</evidence>
<evidence type="ECO:0000256" key="8">
    <source>
        <dbReference type="SAM" id="SignalP"/>
    </source>
</evidence>
<dbReference type="OrthoDB" id="8062037at2759"/>
<evidence type="ECO:0000256" key="3">
    <source>
        <dbReference type="ARBA" id="ARBA00022723"/>
    </source>
</evidence>
<sequence length="360" mass="40909">MGTQKAINVLFRNLIILAFLFAMSNTIQGHGATHFNHAASLPLHDVNQFQHMTHNATLQPALSPWMAVLILYGTMFLMLGAQTALFLWKQRHKRSYELVTLIGLWLMPSLFSWHLNFWRFLSVWSLYSCITLYLLYCCTRPQLDVSMPRTVYSWFLGMHRACVVCGVVGYALLIFEVLGAGVMARHGRQPRIGMAMDLLWYGVYFGVLGRDAAEVASMCMVSSLSRRMNLRVNDCGVCGAELGDYSHLGDKDTVTETSVQLSCKHCFHDLCIRGWTIVGKKDMCPVCQEKVDLKSLYVDRPWETRNLTWIQMLDGVRYLVVWNPMIFSVMSLMFHIFTPHPATTPGAATHGQIRTSKHAM</sequence>
<evidence type="ECO:0000313" key="11">
    <source>
        <dbReference type="Proteomes" id="UP000232323"/>
    </source>
</evidence>
<evidence type="ECO:0000256" key="4">
    <source>
        <dbReference type="ARBA" id="ARBA00022989"/>
    </source>
</evidence>
<dbReference type="EMBL" id="BEGY01000040">
    <property type="protein sequence ID" value="GAX79202.1"/>
    <property type="molecule type" value="Genomic_DNA"/>
</dbReference>
<reference evidence="10 11" key="1">
    <citation type="submission" date="2017-08" db="EMBL/GenBank/DDBJ databases">
        <title>Acidophilic green algal genome provides insights into adaptation to an acidic environment.</title>
        <authorList>
            <person name="Hirooka S."/>
            <person name="Hirose Y."/>
            <person name="Kanesaki Y."/>
            <person name="Higuchi S."/>
            <person name="Fujiwara T."/>
            <person name="Onuma R."/>
            <person name="Era A."/>
            <person name="Ohbayashi R."/>
            <person name="Uzuka A."/>
            <person name="Nozaki H."/>
            <person name="Yoshikawa H."/>
            <person name="Miyagishima S.Y."/>
        </authorList>
    </citation>
    <scope>NUCLEOTIDE SEQUENCE [LARGE SCALE GENOMIC DNA]</scope>
    <source>
        <strain evidence="10 11">NIES-2499</strain>
    </source>
</reference>
<feature type="signal peptide" evidence="8">
    <location>
        <begin position="1"/>
        <end position="29"/>
    </location>
</feature>
<protein>
    <recommendedName>
        <fullName evidence="9">RING-type domain-containing protein</fullName>
    </recommendedName>
</protein>
<keyword evidence="2 7" id="KW-0812">Transmembrane</keyword>
<feature type="transmembrane region" description="Helical" evidence="7">
    <location>
        <begin position="95"/>
        <end position="115"/>
    </location>
</feature>
<feature type="transmembrane region" description="Helical" evidence="7">
    <location>
        <begin position="121"/>
        <end position="139"/>
    </location>
</feature>
<evidence type="ECO:0000256" key="5">
    <source>
        <dbReference type="ARBA" id="ARBA00023136"/>
    </source>
</evidence>
<dbReference type="InterPro" id="IPR040176">
    <property type="entry name" value="RNF121/RNF175"/>
</dbReference>
<feature type="domain" description="RING-type" evidence="9">
    <location>
        <begin position="235"/>
        <end position="288"/>
    </location>
</feature>
<evidence type="ECO:0000256" key="2">
    <source>
        <dbReference type="ARBA" id="ARBA00022692"/>
    </source>
</evidence>
<dbReference type="InterPro" id="IPR001841">
    <property type="entry name" value="Znf_RING"/>
</dbReference>
<evidence type="ECO:0000256" key="6">
    <source>
        <dbReference type="PROSITE-ProRule" id="PRU00175"/>
    </source>
</evidence>
<dbReference type="Proteomes" id="UP000232323">
    <property type="component" value="Unassembled WGS sequence"/>
</dbReference>
<dbReference type="AlphaFoldDB" id="A0A250X8I6"/>
<keyword evidence="8" id="KW-0732">Signal</keyword>
<name>A0A250X8I6_9CHLO</name>
<evidence type="ECO:0000259" key="9">
    <source>
        <dbReference type="PROSITE" id="PS50089"/>
    </source>
</evidence>
<gene>
    <name evidence="10" type="ORF">CEUSTIGMA_g6642.t1</name>
</gene>
<comment type="subcellular location">
    <subcellularLocation>
        <location evidence="1">Membrane</location>
        <topology evidence="1">Multi-pass membrane protein</topology>
    </subcellularLocation>
</comment>
<dbReference type="PANTHER" id="PTHR13407:SF0">
    <property type="entry name" value="FI05221P"/>
    <property type="match status" value="1"/>
</dbReference>
<dbReference type="GO" id="GO:0005789">
    <property type="term" value="C:endoplasmic reticulum membrane"/>
    <property type="evidence" value="ECO:0007669"/>
    <property type="project" value="TreeGrafter"/>
</dbReference>
<dbReference type="GO" id="GO:0036503">
    <property type="term" value="P:ERAD pathway"/>
    <property type="evidence" value="ECO:0007669"/>
    <property type="project" value="TreeGrafter"/>
</dbReference>
<keyword evidence="5 7" id="KW-0472">Membrane</keyword>
<dbReference type="Gene3D" id="3.30.40.10">
    <property type="entry name" value="Zinc/RING finger domain, C3HC4 (zinc finger)"/>
    <property type="match status" value="1"/>
</dbReference>
<dbReference type="GO" id="GO:0008270">
    <property type="term" value="F:zinc ion binding"/>
    <property type="evidence" value="ECO:0007669"/>
    <property type="project" value="UniProtKB-KW"/>
</dbReference>
<dbReference type="SUPFAM" id="SSF57850">
    <property type="entry name" value="RING/U-box"/>
    <property type="match status" value="1"/>
</dbReference>
<feature type="transmembrane region" description="Helical" evidence="7">
    <location>
        <begin position="65"/>
        <end position="88"/>
    </location>
</feature>
<dbReference type="PANTHER" id="PTHR13407">
    <property type="entry name" value="RNF121 PROTEIN"/>
    <property type="match status" value="1"/>
</dbReference>
<keyword evidence="6" id="KW-0863">Zinc-finger</keyword>
<keyword evidence="6" id="KW-0862">Zinc</keyword>
<dbReference type="InterPro" id="IPR013083">
    <property type="entry name" value="Znf_RING/FYVE/PHD"/>
</dbReference>
<dbReference type="SMART" id="SM00184">
    <property type="entry name" value="RING"/>
    <property type="match status" value="1"/>
</dbReference>
<feature type="chain" id="PRO_5012580658" description="RING-type domain-containing protein" evidence="8">
    <location>
        <begin position="30"/>
        <end position="360"/>
    </location>
</feature>
<proteinExistence type="predicted"/>
<feature type="transmembrane region" description="Helical" evidence="7">
    <location>
        <begin position="151"/>
        <end position="178"/>
    </location>
</feature>